<dbReference type="Proteomes" id="UP000236726">
    <property type="component" value="Unassembled WGS sequence"/>
</dbReference>
<evidence type="ECO:0000313" key="5">
    <source>
        <dbReference type="Proteomes" id="UP000236726"/>
    </source>
</evidence>
<keyword evidence="2" id="KW-0472">Membrane</keyword>
<keyword evidence="2" id="KW-0812">Transmembrane</keyword>
<feature type="compositionally biased region" description="Acidic residues" evidence="1">
    <location>
        <begin position="432"/>
        <end position="445"/>
    </location>
</feature>
<name>A0A1H5V6T7_9FIRM</name>
<proteinExistence type="predicted"/>
<dbReference type="AlphaFoldDB" id="A0A1H5V6T7"/>
<feature type="region of interest" description="Disordered" evidence="1">
    <location>
        <begin position="431"/>
        <end position="472"/>
    </location>
</feature>
<accession>A0A1H5V6T7</accession>
<keyword evidence="2" id="KW-1133">Transmembrane helix</keyword>
<feature type="chain" id="PRO_5009286957" evidence="3">
    <location>
        <begin position="28"/>
        <end position="502"/>
    </location>
</feature>
<keyword evidence="5" id="KW-1185">Reference proteome</keyword>
<evidence type="ECO:0000256" key="3">
    <source>
        <dbReference type="SAM" id="SignalP"/>
    </source>
</evidence>
<feature type="compositionally biased region" description="Low complexity" evidence="1">
    <location>
        <begin position="446"/>
        <end position="472"/>
    </location>
</feature>
<reference evidence="4 5" key="1">
    <citation type="submission" date="2016-10" db="EMBL/GenBank/DDBJ databases">
        <authorList>
            <person name="de Groot N.N."/>
        </authorList>
    </citation>
    <scope>NUCLEOTIDE SEQUENCE [LARGE SCALE GENOMIC DNA]</scope>
    <source>
        <strain evidence="4 5">D15d</strain>
    </source>
</reference>
<organism evidence="4 5">
    <name type="scientific">Lachnospira multipara</name>
    <dbReference type="NCBI Taxonomy" id="28051"/>
    <lineage>
        <taxon>Bacteria</taxon>
        <taxon>Bacillati</taxon>
        <taxon>Bacillota</taxon>
        <taxon>Clostridia</taxon>
        <taxon>Lachnospirales</taxon>
        <taxon>Lachnospiraceae</taxon>
        <taxon>Lachnospira</taxon>
    </lineage>
</organism>
<dbReference type="RefSeq" id="WP_103952951.1">
    <property type="nucleotide sequence ID" value="NZ_FNUL01000010.1"/>
</dbReference>
<evidence type="ECO:0000256" key="1">
    <source>
        <dbReference type="SAM" id="MobiDB-lite"/>
    </source>
</evidence>
<feature type="transmembrane region" description="Helical" evidence="2">
    <location>
        <begin position="476"/>
        <end position="496"/>
    </location>
</feature>
<keyword evidence="3" id="KW-0732">Signal</keyword>
<protein>
    <submittedName>
        <fullName evidence="4">Uncharacterized protein</fullName>
    </submittedName>
</protein>
<evidence type="ECO:0000313" key="4">
    <source>
        <dbReference type="EMBL" id="SEF83085.1"/>
    </source>
</evidence>
<feature type="signal peptide" evidence="3">
    <location>
        <begin position="1"/>
        <end position="27"/>
    </location>
</feature>
<evidence type="ECO:0000256" key="2">
    <source>
        <dbReference type="SAM" id="Phobius"/>
    </source>
</evidence>
<gene>
    <name evidence="4" type="ORF">SAMN05216537_11010</name>
</gene>
<dbReference type="EMBL" id="FNUL01000010">
    <property type="protein sequence ID" value="SEF83085.1"/>
    <property type="molecule type" value="Genomic_DNA"/>
</dbReference>
<sequence>MRLRLDKLVLSAGLALAIVATTIPVGASINTSTSTTTTTATEGLTFDNTVIGFTENDFTKPADEAAFAKAVTGKVTTAAAAVNNLTTVTKKTDVEAEQNGNTAAPLGDSLKNVIGETAAAAKKAHTYTVTVTSTYSFTNYPYALTAAAEDETAAKTAAENAARSLIEESKVTAGTSFSCGTYGVAIENQASFKATTESETPLAKDAPYVVNGDVKVTETYTVNSLPSGYTYDLVLGTAPVSTLKYTVYRQGTNTTDYEKITDVTPVTTGQYVSTTDLTSTYFLVTETVSAKGALLFAPTEGKDADTDVVVTSGDYTATITKNDAANGADYTLAEDAPESATVAGYFNITLKKGTEAATNGPSITFKIAVPVDVTASEGKQIKWQVVRVHDYGDGNGDTVELLSATEENGYIVFSSEYFSDYALIYTEVAADTTEEETNNETETESATEAGTETTTTTAGSSTTSTTTSTKTADNSMMPLFMTTLLLALCAGSLAIYKEKKTN</sequence>